<dbReference type="EnsemblMetazoa" id="PPA18391.1">
    <property type="protein sequence ID" value="PPA18391.1"/>
    <property type="gene ID" value="WBGene00107945"/>
</dbReference>
<evidence type="ECO:0000313" key="2">
    <source>
        <dbReference type="EnsemblMetazoa" id="PPA18391.1"/>
    </source>
</evidence>
<reference evidence="3" key="1">
    <citation type="journal article" date="2008" name="Nat. Genet.">
        <title>The Pristionchus pacificus genome provides a unique perspective on nematode lifestyle and parasitism.</title>
        <authorList>
            <person name="Dieterich C."/>
            <person name="Clifton S.W."/>
            <person name="Schuster L.N."/>
            <person name="Chinwalla A."/>
            <person name="Delehaunty K."/>
            <person name="Dinkelacker I."/>
            <person name="Fulton L."/>
            <person name="Fulton R."/>
            <person name="Godfrey J."/>
            <person name="Minx P."/>
            <person name="Mitreva M."/>
            <person name="Roeseler W."/>
            <person name="Tian H."/>
            <person name="Witte H."/>
            <person name="Yang S.P."/>
            <person name="Wilson R.K."/>
            <person name="Sommer R.J."/>
        </authorList>
    </citation>
    <scope>NUCLEOTIDE SEQUENCE [LARGE SCALE GENOMIC DNA]</scope>
    <source>
        <strain evidence="3">PS312</strain>
    </source>
</reference>
<protein>
    <submittedName>
        <fullName evidence="2">Uncharacterized protein</fullName>
    </submittedName>
</protein>
<reference evidence="2" key="2">
    <citation type="submission" date="2022-06" db="UniProtKB">
        <authorList>
            <consortium name="EnsemblMetazoa"/>
        </authorList>
    </citation>
    <scope>IDENTIFICATION</scope>
    <source>
        <strain evidence="2">PS312</strain>
    </source>
</reference>
<accession>A0A2A6CZH1</accession>
<dbReference type="AlphaFoldDB" id="A0A2A6CZH1"/>
<name>A0A2A6CZH1_PRIPA</name>
<sequence>MTDENIVESEEKMRAESEMEKFAQVEEILAGWEPTEKITGGRLCTVHELFDIVIEKCPSSFSSSSSLRQFLTARPHLFRITKCDGVAVRMKEDRANFIQVVRFIRDSPSPVTRLELIEKFWKEEAEKLRLKEEKANMKYAEDDRRSRWMKGGGPWATTGVWQSIRRGGDRIFKVDGDTISLTSEALANDYLFDDIYLNYAEEAVRRYMAKITNEDGQVEKGVPKQRQCNSSQVCFLSMAVEVKKAYAKGLNLSPDDYIANTTYILPTQIGKSVEKFHLGLMIKRFSLFQMIIRAHDVYGDENLKNRFRADELSTFPVGTLEEEQQELAYGFRDSKLRKLIKFPSALRTRFCRKYNEAQSEELIRLMNEQDEMQIATEIVIHEEERFSDYVIPTKELMFEWNARWANEKFMVDEFDRLIKSGIKKIKEHGGEGEEKPYPLDQLLADLISRSIVNPNADPLLAENTQEELIFELRKRPHLYSINCEDSVSLLNREPIDRLLKCLDTRAQWTIDTLTIALGEGKAGEEWKDEPVFQLVRSFQNILMRQDGAFCLAVRRARDGLWVEENLSHVRNRFKKGNVRVKTEPKDEEKVYGDWTVNKEGIKMKGRGTRAPRVLSPVRDNGDDKENKEVEEDEEEEENE</sequence>
<dbReference type="Proteomes" id="UP000005239">
    <property type="component" value="Unassembled WGS sequence"/>
</dbReference>
<keyword evidence="3" id="KW-1185">Reference proteome</keyword>
<proteinExistence type="predicted"/>
<evidence type="ECO:0000256" key="1">
    <source>
        <dbReference type="SAM" id="MobiDB-lite"/>
    </source>
</evidence>
<organism evidence="2 3">
    <name type="scientific">Pristionchus pacificus</name>
    <name type="common">Parasitic nematode worm</name>
    <dbReference type="NCBI Taxonomy" id="54126"/>
    <lineage>
        <taxon>Eukaryota</taxon>
        <taxon>Metazoa</taxon>
        <taxon>Ecdysozoa</taxon>
        <taxon>Nematoda</taxon>
        <taxon>Chromadorea</taxon>
        <taxon>Rhabditida</taxon>
        <taxon>Rhabditina</taxon>
        <taxon>Diplogasteromorpha</taxon>
        <taxon>Diplogasteroidea</taxon>
        <taxon>Neodiplogasteridae</taxon>
        <taxon>Pristionchus</taxon>
    </lineage>
</organism>
<feature type="region of interest" description="Disordered" evidence="1">
    <location>
        <begin position="601"/>
        <end position="639"/>
    </location>
</feature>
<gene>
    <name evidence="2" type="primary">WBGene00107945</name>
</gene>
<evidence type="ECO:0000313" key="3">
    <source>
        <dbReference type="Proteomes" id="UP000005239"/>
    </source>
</evidence>
<accession>A0A8R1YEX0</accession>
<feature type="compositionally biased region" description="Acidic residues" evidence="1">
    <location>
        <begin position="628"/>
        <end position="639"/>
    </location>
</feature>